<feature type="non-terminal residue" evidence="1">
    <location>
        <position position="166"/>
    </location>
</feature>
<gene>
    <name evidence="1" type="ORF">EV182_008538</name>
</gene>
<evidence type="ECO:0000313" key="2">
    <source>
        <dbReference type="Proteomes" id="UP001145114"/>
    </source>
</evidence>
<accession>A0ACC1H769</accession>
<dbReference type="EMBL" id="JAMZIH010009600">
    <property type="protein sequence ID" value="KAJ1669888.1"/>
    <property type="molecule type" value="Genomic_DNA"/>
</dbReference>
<dbReference type="Proteomes" id="UP001145114">
    <property type="component" value="Unassembled WGS sequence"/>
</dbReference>
<organism evidence="1 2">
    <name type="scientific">Spiromyces aspiralis</name>
    <dbReference type="NCBI Taxonomy" id="68401"/>
    <lineage>
        <taxon>Eukaryota</taxon>
        <taxon>Fungi</taxon>
        <taxon>Fungi incertae sedis</taxon>
        <taxon>Zoopagomycota</taxon>
        <taxon>Kickxellomycotina</taxon>
        <taxon>Kickxellomycetes</taxon>
        <taxon>Kickxellales</taxon>
        <taxon>Kickxellaceae</taxon>
        <taxon>Spiromyces</taxon>
    </lineage>
</organism>
<reference evidence="1" key="1">
    <citation type="submission" date="2022-06" db="EMBL/GenBank/DDBJ databases">
        <title>Phylogenomic reconstructions and comparative analyses of Kickxellomycotina fungi.</title>
        <authorList>
            <person name="Reynolds N.K."/>
            <person name="Stajich J.E."/>
            <person name="Barry K."/>
            <person name="Grigoriev I.V."/>
            <person name="Crous P."/>
            <person name="Smith M.E."/>
        </authorList>
    </citation>
    <scope>NUCLEOTIDE SEQUENCE</scope>
    <source>
        <strain evidence="1">RSA 2271</strain>
    </source>
</reference>
<evidence type="ECO:0000313" key="1">
    <source>
        <dbReference type="EMBL" id="KAJ1669888.1"/>
    </source>
</evidence>
<protein>
    <submittedName>
        <fullName evidence="1">Uncharacterized protein</fullName>
    </submittedName>
</protein>
<name>A0ACC1H769_9FUNG</name>
<keyword evidence="2" id="KW-1185">Reference proteome</keyword>
<comment type="caution">
    <text evidence="1">The sequence shown here is derived from an EMBL/GenBank/DDBJ whole genome shotgun (WGS) entry which is preliminary data.</text>
</comment>
<proteinExistence type="predicted"/>
<sequence>MKFSIISSAMLFAVSAGLASAHISIVSPTPRQNDQTMNSPIGTTNPALQSSIQPICKNSQAGPVQATWSAGETVPIQFGSHAAAHGGGHCQFSISYDGGKTFAVVHEELKTCFKTPGAIPPTQTNDAEVLCYNVPIPKDLPSGKAIFAWSWVNAIGNREFYMNCID</sequence>